<dbReference type="InterPro" id="IPR003819">
    <property type="entry name" value="TauD/TfdA-like"/>
</dbReference>
<gene>
    <name evidence="7" type="ORF">HNR48_000598</name>
</gene>
<dbReference type="GO" id="GO:0000908">
    <property type="term" value="F:taurine dioxygenase activity"/>
    <property type="evidence" value="ECO:0007669"/>
    <property type="project" value="UniProtKB-EC"/>
</dbReference>
<proteinExistence type="inferred from homology"/>
<accession>A0A7X0MUS0</accession>
<organism evidence="7 8">
    <name type="scientific">Pseudoteredinibacter isoporae</name>
    <dbReference type="NCBI Taxonomy" id="570281"/>
    <lineage>
        <taxon>Bacteria</taxon>
        <taxon>Pseudomonadati</taxon>
        <taxon>Pseudomonadota</taxon>
        <taxon>Gammaproteobacteria</taxon>
        <taxon>Cellvibrionales</taxon>
        <taxon>Cellvibrionaceae</taxon>
        <taxon>Pseudoteredinibacter</taxon>
    </lineage>
</organism>
<keyword evidence="2" id="KW-0479">Metal-binding</keyword>
<evidence type="ECO:0000256" key="2">
    <source>
        <dbReference type="ARBA" id="ARBA00022723"/>
    </source>
</evidence>
<dbReference type="InterPro" id="IPR051323">
    <property type="entry name" value="AtsK-like"/>
</dbReference>
<dbReference type="GO" id="GO:0046872">
    <property type="term" value="F:metal ion binding"/>
    <property type="evidence" value="ECO:0007669"/>
    <property type="project" value="UniProtKB-KW"/>
</dbReference>
<dbReference type="EC" id="1.14.11.17" evidence="7"/>
<keyword evidence="4 7" id="KW-0560">Oxidoreductase</keyword>
<dbReference type="Pfam" id="PF02668">
    <property type="entry name" value="TauD"/>
    <property type="match status" value="1"/>
</dbReference>
<dbReference type="GO" id="GO:0005737">
    <property type="term" value="C:cytoplasm"/>
    <property type="evidence" value="ECO:0007669"/>
    <property type="project" value="TreeGrafter"/>
</dbReference>
<keyword evidence="3 7" id="KW-0223">Dioxygenase</keyword>
<evidence type="ECO:0000313" key="7">
    <source>
        <dbReference type="EMBL" id="MBB6520320.1"/>
    </source>
</evidence>
<keyword evidence="5" id="KW-0408">Iron</keyword>
<feature type="domain" description="TauD/TfdA-like" evidence="6">
    <location>
        <begin position="20"/>
        <end position="286"/>
    </location>
</feature>
<dbReference type="InParanoid" id="A0A7X0MUS0"/>
<dbReference type="InterPro" id="IPR042098">
    <property type="entry name" value="TauD-like_sf"/>
</dbReference>
<name>A0A7X0MUS0_9GAMM</name>
<dbReference type="AlphaFoldDB" id="A0A7X0MUS0"/>
<evidence type="ECO:0000256" key="4">
    <source>
        <dbReference type="ARBA" id="ARBA00023002"/>
    </source>
</evidence>
<evidence type="ECO:0000259" key="6">
    <source>
        <dbReference type="Pfam" id="PF02668"/>
    </source>
</evidence>
<dbReference type="GO" id="GO:0006790">
    <property type="term" value="P:sulfur compound metabolic process"/>
    <property type="evidence" value="ECO:0007669"/>
    <property type="project" value="TreeGrafter"/>
</dbReference>
<evidence type="ECO:0000256" key="5">
    <source>
        <dbReference type="ARBA" id="ARBA00023004"/>
    </source>
</evidence>
<dbReference type="EMBL" id="JACHHT010000001">
    <property type="protein sequence ID" value="MBB6520320.1"/>
    <property type="molecule type" value="Genomic_DNA"/>
</dbReference>
<keyword evidence="8" id="KW-1185">Reference proteome</keyword>
<dbReference type="PANTHER" id="PTHR30468">
    <property type="entry name" value="ALPHA-KETOGLUTARATE-DEPENDENT SULFONATE DIOXYGENASE"/>
    <property type="match status" value="1"/>
</dbReference>
<sequence>MKPLNNNNQENDMLISKSNGACGARIEGIDLSQELSSEQVEQLRAAWLEHHVLAFPNQTLDDDDLERFSQYFGTFAGDPYFPPIEGREYVAELRRAADETTPIFAEAWHSDWSFRADPPAGTILYGITIPPVGGNTDFINLHKVLEDMPADLRERLEGKIAQHSAKLAYAPDGLYGEREKDAKRGMKILYSEDAYHVETHPIIRKHPESGKEGVFGTIFGYIVGIEDTTPEEEQRLMEDLYNWQTRAEFQYSHEWEPGMLVMWDNRSVLHKANGGYEGHERVLHRVVIN</sequence>
<dbReference type="Proteomes" id="UP000528457">
    <property type="component" value="Unassembled WGS sequence"/>
</dbReference>
<dbReference type="Gene3D" id="3.60.130.10">
    <property type="entry name" value="Clavaminate synthase-like"/>
    <property type="match status" value="1"/>
</dbReference>
<dbReference type="PANTHER" id="PTHR30468:SF1">
    <property type="entry name" value="ALPHA-KETOGLUTARATE-DEPENDENT SULFONATE DIOXYGENASE"/>
    <property type="match status" value="1"/>
</dbReference>
<evidence type="ECO:0000256" key="1">
    <source>
        <dbReference type="ARBA" id="ARBA00005896"/>
    </source>
</evidence>
<comment type="caution">
    <text evidence="7">The sequence shown here is derived from an EMBL/GenBank/DDBJ whole genome shotgun (WGS) entry which is preliminary data.</text>
</comment>
<dbReference type="SUPFAM" id="SSF51197">
    <property type="entry name" value="Clavaminate synthase-like"/>
    <property type="match status" value="1"/>
</dbReference>
<comment type="similarity">
    <text evidence="1">Belongs to the TfdA dioxygenase family.</text>
</comment>
<dbReference type="RefSeq" id="WP_243749352.1">
    <property type="nucleotide sequence ID" value="NZ_JAAONY010000001.1"/>
</dbReference>
<evidence type="ECO:0000256" key="3">
    <source>
        <dbReference type="ARBA" id="ARBA00022964"/>
    </source>
</evidence>
<reference evidence="7 8" key="1">
    <citation type="submission" date="2020-08" db="EMBL/GenBank/DDBJ databases">
        <title>Genomic Encyclopedia of Type Strains, Phase IV (KMG-IV): sequencing the most valuable type-strain genomes for metagenomic binning, comparative biology and taxonomic classification.</title>
        <authorList>
            <person name="Goeker M."/>
        </authorList>
    </citation>
    <scope>NUCLEOTIDE SEQUENCE [LARGE SCALE GENOMIC DNA]</scope>
    <source>
        <strain evidence="7 8">DSM 22368</strain>
    </source>
</reference>
<protein>
    <submittedName>
        <fullName evidence="7">Taurine dioxygenase</fullName>
        <ecNumber evidence="7">1.14.11.17</ecNumber>
    </submittedName>
</protein>
<evidence type="ECO:0000313" key="8">
    <source>
        <dbReference type="Proteomes" id="UP000528457"/>
    </source>
</evidence>